<evidence type="ECO:0000313" key="2">
    <source>
        <dbReference type="EMBL" id="TQS42990.1"/>
    </source>
</evidence>
<dbReference type="Proteomes" id="UP000317982">
    <property type="component" value="Unassembled WGS sequence"/>
</dbReference>
<organism evidence="2 3">
    <name type="scientific">Cryptosporangium phraense</name>
    <dbReference type="NCBI Taxonomy" id="2593070"/>
    <lineage>
        <taxon>Bacteria</taxon>
        <taxon>Bacillati</taxon>
        <taxon>Actinomycetota</taxon>
        <taxon>Actinomycetes</taxon>
        <taxon>Cryptosporangiales</taxon>
        <taxon>Cryptosporangiaceae</taxon>
        <taxon>Cryptosporangium</taxon>
    </lineage>
</organism>
<evidence type="ECO:0000313" key="3">
    <source>
        <dbReference type="Proteomes" id="UP000317982"/>
    </source>
</evidence>
<proteinExistence type="predicted"/>
<protein>
    <submittedName>
        <fullName evidence="2">Uncharacterized protein</fullName>
    </submittedName>
</protein>
<reference evidence="2 3" key="1">
    <citation type="submission" date="2019-07" db="EMBL/GenBank/DDBJ databases">
        <title>Cryptosporangium phraense sp. nov., isolated from plant litter.</title>
        <authorList>
            <person name="Suriyachadkun C."/>
        </authorList>
    </citation>
    <scope>NUCLEOTIDE SEQUENCE [LARGE SCALE GENOMIC DNA]</scope>
    <source>
        <strain evidence="2 3">A-T 5661</strain>
    </source>
</reference>
<gene>
    <name evidence="2" type="ORF">FL583_21365</name>
</gene>
<feature type="region of interest" description="Disordered" evidence="1">
    <location>
        <begin position="36"/>
        <end position="62"/>
    </location>
</feature>
<evidence type="ECO:0000256" key="1">
    <source>
        <dbReference type="SAM" id="MobiDB-lite"/>
    </source>
</evidence>
<keyword evidence="3" id="KW-1185">Reference proteome</keyword>
<dbReference type="InParanoid" id="A0A545ANY6"/>
<sequence length="62" mass="6686">MVHWRSVGRRVLAAVESSFSATVAFPSVPWPDLPTQAWAVGPDGRPRPVPTPMDGGPYSPRS</sequence>
<dbReference type="EMBL" id="VIRS01000015">
    <property type="protein sequence ID" value="TQS42990.1"/>
    <property type="molecule type" value="Genomic_DNA"/>
</dbReference>
<name>A0A545ANY6_9ACTN</name>
<comment type="caution">
    <text evidence="2">The sequence shown here is derived from an EMBL/GenBank/DDBJ whole genome shotgun (WGS) entry which is preliminary data.</text>
</comment>
<dbReference type="AlphaFoldDB" id="A0A545ANY6"/>
<dbReference type="RefSeq" id="WP_142706476.1">
    <property type="nucleotide sequence ID" value="NZ_VIRS01000015.1"/>
</dbReference>
<accession>A0A545ANY6</accession>